<dbReference type="PRINTS" id="PR00455">
    <property type="entry name" value="HTHTETR"/>
</dbReference>
<protein>
    <submittedName>
        <fullName evidence="6">TetR family transcriptional regulator</fullName>
    </submittedName>
</protein>
<dbReference type="PROSITE" id="PS50977">
    <property type="entry name" value="HTH_TETR_2"/>
    <property type="match status" value="1"/>
</dbReference>
<dbReference type="InterPro" id="IPR050109">
    <property type="entry name" value="HTH-type_TetR-like_transc_reg"/>
</dbReference>
<evidence type="ECO:0000313" key="7">
    <source>
        <dbReference type="Proteomes" id="UP000466794"/>
    </source>
</evidence>
<dbReference type="GO" id="GO:0000976">
    <property type="term" value="F:transcription cis-regulatory region binding"/>
    <property type="evidence" value="ECO:0007669"/>
    <property type="project" value="TreeGrafter"/>
</dbReference>
<proteinExistence type="predicted"/>
<feature type="domain" description="HTH tetR-type" evidence="5">
    <location>
        <begin position="38"/>
        <end position="98"/>
    </location>
</feature>
<dbReference type="InterPro" id="IPR009057">
    <property type="entry name" value="Homeodomain-like_sf"/>
</dbReference>
<evidence type="ECO:0000256" key="2">
    <source>
        <dbReference type="ARBA" id="ARBA00023125"/>
    </source>
</evidence>
<keyword evidence="3" id="KW-0804">Transcription</keyword>
<dbReference type="Proteomes" id="UP000466794">
    <property type="component" value="Unassembled WGS sequence"/>
</dbReference>
<evidence type="ECO:0000313" key="6">
    <source>
        <dbReference type="EMBL" id="MVU80814.1"/>
    </source>
</evidence>
<dbReference type="Gene3D" id="1.10.357.10">
    <property type="entry name" value="Tetracycline Repressor, domain 2"/>
    <property type="match status" value="1"/>
</dbReference>
<reference evidence="6 7" key="1">
    <citation type="submission" date="2019-12" db="EMBL/GenBank/DDBJ databases">
        <title>Nocardia sp. nov. ET3-3 isolated from soil.</title>
        <authorList>
            <person name="Kanchanasin P."/>
            <person name="Tanasupawat S."/>
            <person name="Yuki M."/>
            <person name="Kudo T."/>
        </authorList>
    </citation>
    <scope>NUCLEOTIDE SEQUENCE [LARGE SCALE GENOMIC DNA]</scope>
    <source>
        <strain evidence="6 7">ET3-3</strain>
    </source>
</reference>
<evidence type="ECO:0000259" key="5">
    <source>
        <dbReference type="PROSITE" id="PS50977"/>
    </source>
</evidence>
<keyword evidence="1" id="KW-0805">Transcription regulation</keyword>
<dbReference type="AlphaFoldDB" id="A0A7K1V2I0"/>
<comment type="caution">
    <text evidence="6">The sequence shown here is derived from an EMBL/GenBank/DDBJ whole genome shotgun (WGS) entry which is preliminary data.</text>
</comment>
<dbReference type="PANTHER" id="PTHR30055">
    <property type="entry name" value="HTH-TYPE TRANSCRIPTIONAL REGULATOR RUTR"/>
    <property type="match status" value="1"/>
</dbReference>
<dbReference type="RefSeq" id="WP_198347597.1">
    <property type="nucleotide sequence ID" value="NZ_WRPP01000005.1"/>
</dbReference>
<name>A0A7K1V2I0_9NOCA</name>
<keyword evidence="7" id="KW-1185">Reference proteome</keyword>
<feature type="DNA-binding region" description="H-T-H motif" evidence="4">
    <location>
        <begin position="61"/>
        <end position="80"/>
    </location>
</feature>
<dbReference type="EMBL" id="WRPP01000005">
    <property type="protein sequence ID" value="MVU80814.1"/>
    <property type="molecule type" value="Genomic_DNA"/>
</dbReference>
<dbReference type="SUPFAM" id="SSF46689">
    <property type="entry name" value="Homeodomain-like"/>
    <property type="match status" value="1"/>
</dbReference>
<keyword evidence="2 4" id="KW-0238">DNA-binding</keyword>
<sequence length="240" mass="26594">MNAADPAWPHASAWSADYRGAVDDPAASSSDGRSSPRYRNRQRIIDAARALFAERGYRGTATRDIAEASGLAERTLFRHFPSKAALFRESVIAPVQQFIQEFATEWGERPRGSRDTETEVAEFYANLVAVLDRERRLLIALVAALAFEDPDGVVFPELQFTLRPLFEELEAIFALEADQRAWHIDASTAIRVIIGMALGVTIHSDWLFGTSRLPQDALVPVLTTLTVWGLQGKPELPSSV</sequence>
<organism evidence="6 7">
    <name type="scientific">Nocardia terrae</name>
    <dbReference type="NCBI Taxonomy" id="2675851"/>
    <lineage>
        <taxon>Bacteria</taxon>
        <taxon>Bacillati</taxon>
        <taxon>Actinomycetota</taxon>
        <taxon>Actinomycetes</taxon>
        <taxon>Mycobacteriales</taxon>
        <taxon>Nocardiaceae</taxon>
        <taxon>Nocardia</taxon>
    </lineage>
</organism>
<dbReference type="InterPro" id="IPR001647">
    <property type="entry name" value="HTH_TetR"/>
</dbReference>
<dbReference type="Pfam" id="PF00440">
    <property type="entry name" value="TetR_N"/>
    <property type="match status" value="1"/>
</dbReference>
<evidence type="ECO:0000256" key="3">
    <source>
        <dbReference type="ARBA" id="ARBA00023163"/>
    </source>
</evidence>
<accession>A0A7K1V2I0</accession>
<dbReference type="GO" id="GO:0003700">
    <property type="term" value="F:DNA-binding transcription factor activity"/>
    <property type="evidence" value="ECO:0007669"/>
    <property type="project" value="TreeGrafter"/>
</dbReference>
<gene>
    <name evidence="6" type="ORF">GPX89_26615</name>
</gene>
<evidence type="ECO:0000256" key="4">
    <source>
        <dbReference type="PROSITE-ProRule" id="PRU00335"/>
    </source>
</evidence>
<dbReference type="PANTHER" id="PTHR30055:SF234">
    <property type="entry name" value="HTH-TYPE TRANSCRIPTIONAL REGULATOR BETI"/>
    <property type="match status" value="1"/>
</dbReference>
<evidence type="ECO:0000256" key="1">
    <source>
        <dbReference type="ARBA" id="ARBA00023015"/>
    </source>
</evidence>